<reference evidence="4" key="1">
    <citation type="journal article" date="2019" name="Int. J. Syst. Evol. Microbiol.">
        <title>The Global Catalogue of Microorganisms (GCM) 10K type strain sequencing project: providing services to taxonomists for standard genome sequencing and annotation.</title>
        <authorList>
            <consortium name="The Broad Institute Genomics Platform"/>
            <consortium name="The Broad Institute Genome Sequencing Center for Infectious Disease"/>
            <person name="Wu L."/>
            <person name="Ma J."/>
        </authorList>
    </citation>
    <scope>NUCLEOTIDE SEQUENCE [LARGE SCALE GENOMIC DNA]</scope>
    <source>
        <strain evidence="4">CCUG 56401</strain>
    </source>
</reference>
<dbReference type="Pfam" id="PF11796">
    <property type="entry name" value="DUF3323"/>
    <property type="match status" value="1"/>
</dbReference>
<keyword evidence="4" id="KW-1185">Reference proteome</keyword>
<accession>A0ABW3G113</accession>
<comment type="caution">
    <text evidence="3">The sequence shown here is derived from an EMBL/GenBank/DDBJ whole genome shotgun (WGS) entry which is preliminary data.</text>
</comment>
<dbReference type="InterPro" id="IPR013495">
    <property type="entry name" value="CHP02679"/>
</dbReference>
<evidence type="ECO:0000313" key="4">
    <source>
        <dbReference type="Proteomes" id="UP001597018"/>
    </source>
</evidence>
<dbReference type="InterPro" id="IPR024465">
    <property type="entry name" value="DUF2399"/>
</dbReference>
<feature type="domain" description="Conserved hypothetical protein CHP02679 N terminus" evidence="2">
    <location>
        <begin position="35"/>
        <end position="233"/>
    </location>
</feature>
<organism evidence="3 4">
    <name type="scientific">Saccharopolyspora rosea</name>
    <dbReference type="NCBI Taxonomy" id="524884"/>
    <lineage>
        <taxon>Bacteria</taxon>
        <taxon>Bacillati</taxon>
        <taxon>Actinomycetota</taxon>
        <taxon>Actinomycetes</taxon>
        <taxon>Pseudonocardiales</taxon>
        <taxon>Pseudonocardiaceae</taxon>
        <taxon>Saccharopolyspora</taxon>
    </lineage>
</organism>
<protein>
    <submittedName>
        <fullName evidence="3">TIGR02679 family protein</fullName>
    </submittedName>
</protein>
<dbReference type="Pfam" id="PF09664">
    <property type="entry name" value="DUF2399"/>
    <property type="match status" value="1"/>
</dbReference>
<dbReference type="Proteomes" id="UP001597018">
    <property type="component" value="Unassembled WGS sequence"/>
</dbReference>
<feature type="domain" description="DUF2399" evidence="1">
    <location>
        <begin position="255"/>
        <end position="408"/>
    </location>
</feature>
<name>A0ABW3G113_9PSEU</name>
<evidence type="ECO:0000313" key="3">
    <source>
        <dbReference type="EMBL" id="MFD0922362.1"/>
    </source>
</evidence>
<dbReference type="EMBL" id="JBHTIW010000020">
    <property type="protein sequence ID" value="MFD0922362.1"/>
    <property type="molecule type" value="Genomic_DNA"/>
</dbReference>
<dbReference type="RefSeq" id="WP_345601691.1">
    <property type="nucleotide sequence ID" value="NZ_BAABLT010000045.1"/>
</dbReference>
<gene>
    <name evidence="3" type="ORF">ACFQ16_21670</name>
</gene>
<sequence>MSRAEEIRAACDVAALHGLWDKAREVRESPDRPATFRLELPDDAARAAVGDVYGRPMWGQGTRISVSKLDDAVRARFGVGLDEVLAIVHGRPVAAGTSAAPERGADPLRSALAERGLAGAPWAGAWVRWVHQYGRVAEAELPEVARAAAEILSALALDGPPADWVPRAELAARAGDAHLLDAGTTLSRLVLKAAALAHDVEAPANERARAALWERCGVAGDAVSATALCWALPLVGDDPWSRGVAGRTALGLPVHLSLLDLRAAPERLVTTGTPVAVCENPRVLEAAVAEGVRHPLIAATSHPSAAVHALLRRLTADGAVLHCHADFDWSGVALADSLTTAHGARPWRMSSEDYRDALDRAAAARTDLPPLVGTPAATPWDPDLTTVMATNARALPEETHLSALLADLRGDG</sequence>
<evidence type="ECO:0000259" key="1">
    <source>
        <dbReference type="Pfam" id="PF09664"/>
    </source>
</evidence>
<dbReference type="NCBIfam" id="TIGR02679">
    <property type="entry name" value="TIGR02679 family protein"/>
    <property type="match status" value="1"/>
</dbReference>
<proteinExistence type="predicted"/>
<dbReference type="InterPro" id="IPR024466">
    <property type="entry name" value="CHP02679_N"/>
</dbReference>
<evidence type="ECO:0000259" key="2">
    <source>
        <dbReference type="Pfam" id="PF11796"/>
    </source>
</evidence>